<organism evidence="9 10">
    <name type="scientific">Rhizobium leguminosarum</name>
    <dbReference type="NCBI Taxonomy" id="384"/>
    <lineage>
        <taxon>Bacteria</taxon>
        <taxon>Pseudomonadati</taxon>
        <taxon>Pseudomonadota</taxon>
        <taxon>Alphaproteobacteria</taxon>
        <taxon>Hyphomicrobiales</taxon>
        <taxon>Rhizobiaceae</taxon>
        <taxon>Rhizobium/Agrobacterium group</taxon>
        <taxon>Rhizobium</taxon>
    </lineage>
</organism>
<dbReference type="PANTHER" id="PTHR10884">
    <property type="entry name" value="NADH DEHYDROGENASE UBIQUINONE IRON-SULFUR PROTEIN 3"/>
    <property type="match status" value="1"/>
</dbReference>
<keyword evidence="4" id="KW-0830">Ubiquinone</keyword>
<comment type="function">
    <text evidence="4">NDH-1 shuttles electrons from NADH, via FMN and iron-sulfur (Fe-S) centers, to quinones in the respiratory chain. The immediate electron acceptor for the enzyme in this species is believed to be ubiquinone. Couples the redox reaction to proton translocation (for every two electrons transferred, four hydrogen ions are translocated across the cytoplasmic membrane), and thus conserves the redox energy in a proton gradient.</text>
</comment>
<evidence type="ECO:0000313" key="10">
    <source>
        <dbReference type="Proteomes" id="UP000092691"/>
    </source>
</evidence>
<dbReference type="GO" id="GO:0050136">
    <property type="term" value="F:NADH dehydrogenase (quinone) (non-electrogenic) activity"/>
    <property type="evidence" value="ECO:0007669"/>
    <property type="project" value="UniProtKB-UniRule"/>
</dbReference>
<accession>A0A1B1CC42</accession>
<evidence type="ECO:0000313" key="9">
    <source>
        <dbReference type="EMBL" id="ANP87348.1"/>
    </source>
</evidence>
<dbReference type="Proteomes" id="UP000092691">
    <property type="component" value="Chromosome"/>
</dbReference>
<dbReference type="Pfam" id="PF00329">
    <property type="entry name" value="Complex1_30kDa"/>
    <property type="match status" value="1"/>
</dbReference>
<keyword evidence="4" id="KW-1003">Cell membrane</keyword>
<dbReference type="OrthoDB" id="9803286at2"/>
<comment type="catalytic activity">
    <reaction evidence="4 6">
        <text>a quinone + NADH + 5 H(+)(in) = a quinol + NAD(+) + 4 H(+)(out)</text>
        <dbReference type="Rhea" id="RHEA:57888"/>
        <dbReference type="ChEBI" id="CHEBI:15378"/>
        <dbReference type="ChEBI" id="CHEBI:24646"/>
        <dbReference type="ChEBI" id="CHEBI:57540"/>
        <dbReference type="ChEBI" id="CHEBI:57945"/>
        <dbReference type="ChEBI" id="CHEBI:132124"/>
    </reaction>
</comment>
<evidence type="ECO:0000256" key="1">
    <source>
        <dbReference type="ARBA" id="ARBA00007569"/>
    </source>
</evidence>
<dbReference type="Gene3D" id="3.30.460.80">
    <property type="entry name" value="NADH:ubiquinone oxidoreductase, 30kDa subunit"/>
    <property type="match status" value="1"/>
</dbReference>
<dbReference type="GO" id="GO:0048038">
    <property type="term" value="F:quinone binding"/>
    <property type="evidence" value="ECO:0007669"/>
    <property type="project" value="UniProtKB-KW"/>
</dbReference>
<evidence type="ECO:0000256" key="2">
    <source>
        <dbReference type="ARBA" id="ARBA00022448"/>
    </source>
</evidence>
<keyword evidence="4 6" id="KW-0874">Quinone</keyword>
<protein>
    <recommendedName>
        <fullName evidence="4">NADH-quinone oxidoreductase subunit C</fullName>
        <ecNumber evidence="4">7.1.1.-</ecNumber>
    </recommendedName>
    <alternativeName>
        <fullName evidence="4">NADH dehydrogenase I subunit C</fullName>
    </alternativeName>
    <alternativeName>
        <fullName evidence="4">NDH-1 subunit C</fullName>
    </alternativeName>
</protein>
<comment type="subunit">
    <text evidence="4">NDH-1 is composed of 14 different subunits. Subunits NuoB, C, D, E, F, and G constitute the peripheral sector of the complex.</text>
</comment>
<dbReference type="RefSeq" id="WP_065281393.1">
    <property type="nucleotide sequence ID" value="NZ_CP016286.1"/>
</dbReference>
<dbReference type="SUPFAM" id="SSF143243">
    <property type="entry name" value="Nqo5-like"/>
    <property type="match status" value="1"/>
</dbReference>
<dbReference type="PROSITE" id="PS00542">
    <property type="entry name" value="COMPLEX1_30K"/>
    <property type="match status" value="1"/>
</dbReference>
<dbReference type="NCBIfam" id="TIGR01961">
    <property type="entry name" value="NuoC_fam"/>
    <property type="match status" value="1"/>
</dbReference>
<dbReference type="AlphaFoldDB" id="A0A1B1CC42"/>
<comment type="subcellular location">
    <subcellularLocation>
        <location evidence="4">Cell membrane</location>
        <topology evidence="4">Peripheral membrane protein</topology>
        <orientation evidence="4">Cytoplasmic side</orientation>
    </subcellularLocation>
</comment>
<keyword evidence="2 4" id="KW-0813">Transport</keyword>
<dbReference type="InterPro" id="IPR020396">
    <property type="entry name" value="NADH_UbQ_OxRdtase_CS"/>
</dbReference>
<dbReference type="InterPro" id="IPR001268">
    <property type="entry name" value="NADH_UbQ_OxRdtase_30kDa_su"/>
</dbReference>
<dbReference type="EC" id="7.1.1.-" evidence="4"/>
<gene>
    <name evidence="4" type="primary">nuoC</name>
    <name evidence="9" type="ORF">BA011_17510</name>
</gene>
<proteinExistence type="inferred from homology"/>
<keyword evidence="4 5" id="KW-1278">Translocase</keyword>
<dbReference type="InterPro" id="IPR010218">
    <property type="entry name" value="NADH_DH_suC"/>
</dbReference>
<dbReference type="PANTHER" id="PTHR10884:SF14">
    <property type="entry name" value="NADH DEHYDROGENASE [UBIQUINONE] IRON-SULFUR PROTEIN 3, MITOCHONDRIAL"/>
    <property type="match status" value="1"/>
</dbReference>
<keyword evidence="4 5" id="KW-0520">NAD</keyword>
<keyword evidence="3" id="KW-0997">Cell inner membrane</keyword>
<dbReference type="GO" id="GO:0008137">
    <property type="term" value="F:NADH dehydrogenase (ubiquinone) activity"/>
    <property type="evidence" value="ECO:0007669"/>
    <property type="project" value="InterPro"/>
</dbReference>
<dbReference type="GO" id="GO:0005886">
    <property type="term" value="C:plasma membrane"/>
    <property type="evidence" value="ECO:0007669"/>
    <property type="project" value="UniProtKB-SubCell"/>
</dbReference>
<evidence type="ECO:0000256" key="6">
    <source>
        <dbReference type="RuleBase" id="RU003582"/>
    </source>
</evidence>
<reference evidence="9 10" key="1">
    <citation type="submission" date="2016-06" db="EMBL/GenBank/DDBJ databases">
        <title>Microsymbionts genomes from the relict species Vavilovia formosa.</title>
        <authorList>
            <person name="Chirak E."/>
            <person name="Kimeklis A."/>
            <person name="Andronov E."/>
        </authorList>
    </citation>
    <scope>NUCLEOTIDE SEQUENCE [LARGE SCALE GENOMIC DNA]</scope>
    <source>
        <strain evidence="9 10">Vaf10</strain>
    </source>
</reference>
<evidence type="ECO:0000256" key="7">
    <source>
        <dbReference type="SAM" id="MobiDB-lite"/>
    </source>
</evidence>
<comment type="similarity">
    <text evidence="1 4 5">Belongs to the complex I 30 kDa subunit family.</text>
</comment>
<sequence length="178" mass="20714">MNVETPLIRTTITERFGEAIDDLGFAHGVHAFAAPPDMIVELCRFLKEHPALRFNFLSDICGVDHYPEMPRYETVYHLYSLPNKLRVRIKCRLADPPRVPSVTGIWRTANWHEREAWDMYGIRFEGHPDLRRIYMWEGFEGFPQRKDFPLRGYKDKLNPFGADGTPPTQPDLATENIP</sequence>
<keyword evidence="4" id="KW-0472">Membrane</keyword>
<dbReference type="InterPro" id="IPR037232">
    <property type="entry name" value="NADH_quin_OxRdtase_su_C/D-like"/>
</dbReference>
<name>A0A1B1CC42_RHILE</name>
<evidence type="ECO:0000256" key="3">
    <source>
        <dbReference type="ARBA" id="ARBA00022519"/>
    </source>
</evidence>
<feature type="region of interest" description="Disordered" evidence="7">
    <location>
        <begin position="157"/>
        <end position="178"/>
    </location>
</feature>
<dbReference type="HAMAP" id="MF_01357">
    <property type="entry name" value="NDH1_NuoC"/>
    <property type="match status" value="1"/>
</dbReference>
<dbReference type="EMBL" id="CP016286">
    <property type="protein sequence ID" value="ANP87348.1"/>
    <property type="molecule type" value="Genomic_DNA"/>
</dbReference>
<evidence type="ECO:0000259" key="8">
    <source>
        <dbReference type="Pfam" id="PF00329"/>
    </source>
</evidence>
<evidence type="ECO:0000256" key="4">
    <source>
        <dbReference type="HAMAP-Rule" id="MF_01357"/>
    </source>
</evidence>
<feature type="domain" description="NADH:ubiquinone oxidoreductase 30kDa subunit" evidence="8">
    <location>
        <begin position="34"/>
        <end position="153"/>
    </location>
</feature>
<evidence type="ECO:0000256" key="5">
    <source>
        <dbReference type="RuleBase" id="RU003456"/>
    </source>
</evidence>